<evidence type="ECO:0000313" key="2">
    <source>
        <dbReference type="EMBL" id="KAH8082456.1"/>
    </source>
</evidence>
<dbReference type="EMBL" id="JAEVFJ010000050">
    <property type="protein sequence ID" value="KAH8082456.1"/>
    <property type="molecule type" value="Genomic_DNA"/>
</dbReference>
<sequence length="236" mass="24891">MGYDEWGSLRCRRYGTTLSSQGTEPRGGGAILCWYSSCRGGSTLEAFVIDGVHVLLHVRAIVLGKGDTIVEGGDQQGGGGAHGENGSTEGRKRITFRKGGDGETTNRAKTYLYAAVLAARLAVEYAALAPCGVAVHDGDHHMSLEVLLVNGERQPPTNVGGCGKGLVGPGGQQMPMGMRQTASVCVGGYWDGGDPRRNRTEEQVAVKGKKYAENPLDVLYKTWGSAVGDGTRKAVH</sequence>
<evidence type="ECO:0000313" key="3">
    <source>
        <dbReference type="Proteomes" id="UP000813824"/>
    </source>
</evidence>
<protein>
    <submittedName>
        <fullName evidence="2">Uncharacterized protein</fullName>
    </submittedName>
</protein>
<name>A0A8K0UFV5_9AGAR</name>
<reference evidence="2" key="1">
    <citation type="journal article" date="2021" name="New Phytol.">
        <title>Evolutionary innovations through gain and loss of genes in the ectomycorrhizal Boletales.</title>
        <authorList>
            <person name="Wu G."/>
            <person name="Miyauchi S."/>
            <person name="Morin E."/>
            <person name="Kuo A."/>
            <person name="Drula E."/>
            <person name="Varga T."/>
            <person name="Kohler A."/>
            <person name="Feng B."/>
            <person name="Cao Y."/>
            <person name="Lipzen A."/>
            <person name="Daum C."/>
            <person name="Hundley H."/>
            <person name="Pangilinan J."/>
            <person name="Johnson J."/>
            <person name="Barry K."/>
            <person name="LaButti K."/>
            <person name="Ng V."/>
            <person name="Ahrendt S."/>
            <person name="Min B."/>
            <person name="Choi I.G."/>
            <person name="Park H."/>
            <person name="Plett J.M."/>
            <person name="Magnuson J."/>
            <person name="Spatafora J.W."/>
            <person name="Nagy L.G."/>
            <person name="Henrissat B."/>
            <person name="Grigoriev I.V."/>
            <person name="Yang Z.L."/>
            <person name="Xu J."/>
            <person name="Martin F.M."/>
        </authorList>
    </citation>
    <scope>NUCLEOTIDE SEQUENCE</scope>
    <source>
        <strain evidence="2">KKN 215</strain>
    </source>
</reference>
<feature type="region of interest" description="Disordered" evidence="1">
    <location>
        <begin position="72"/>
        <end position="101"/>
    </location>
</feature>
<feature type="compositionally biased region" description="Gly residues" evidence="1">
    <location>
        <begin position="74"/>
        <end position="83"/>
    </location>
</feature>
<organism evidence="2 3">
    <name type="scientific">Cristinia sonorae</name>
    <dbReference type="NCBI Taxonomy" id="1940300"/>
    <lineage>
        <taxon>Eukaryota</taxon>
        <taxon>Fungi</taxon>
        <taxon>Dikarya</taxon>
        <taxon>Basidiomycota</taxon>
        <taxon>Agaricomycotina</taxon>
        <taxon>Agaricomycetes</taxon>
        <taxon>Agaricomycetidae</taxon>
        <taxon>Agaricales</taxon>
        <taxon>Pleurotineae</taxon>
        <taxon>Stephanosporaceae</taxon>
        <taxon>Cristinia</taxon>
    </lineage>
</organism>
<dbReference type="AlphaFoldDB" id="A0A8K0UFV5"/>
<comment type="caution">
    <text evidence="2">The sequence shown here is derived from an EMBL/GenBank/DDBJ whole genome shotgun (WGS) entry which is preliminary data.</text>
</comment>
<proteinExistence type="predicted"/>
<gene>
    <name evidence="2" type="ORF">BXZ70DRAFT_910791</name>
</gene>
<evidence type="ECO:0000256" key="1">
    <source>
        <dbReference type="SAM" id="MobiDB-lite"/>
    </source>
</evidence>
<dbReference type="Proteomes" id="UP000813824">
    <property type="component" value="Unassembled WGS sequence"/>
</dbReference>
<keyword evidence="3" id="KW-1185">Reference proteome</keyword>
<accession>A0A8K0UFV5</accession>